<protein>
    <recommendedName>
        <fullName evidence="1">RiboL-PSP-HEPN domain-containing protein</fullName>
    </recommendedName>
</protein>
<dbReference type="OrthoDB" id="9134022at2"/>
<dbReference type="Proteomes" id="UP000078070">
    <property type="component" value="Chromosome"/>
</dbReference>
<dbReference type="RefSeq" id="WP_067382351.1">
    <property type="nucleotide sequence ID" value="NZ_CP015839.1"/>
</dbReference>
<proteinExistence type="predicted"/>
<keyword evidence="3" id="KW-1185">Reference proteome</keyword>
<name>A0A1A9EZI1_9GAMM</name>
<dbReference type="STRING" id="1821621.A8C75_11705"/>
<evidence type="ECO:0000259" key="1">
    <source>
        <dbReference type="Pfam" id="PF18735"/>
    </source>
</evidence>
<reference evidence="3" key="1">
    <citation type="submission" date="2016-05" db="EMBL/GenBank/DDBJ databases">
        <authorList>
            <person name="Baek K."/>
            <person name="Yang S.-J."/>
        </authorList>
    </citation>
    <scope>NUCLEOTIDE SEQUENCE [LARGE SCALE GENOMIC DNA]</scope>
    <source>
        <strain evidence="3">ST58-10</strain>
    </source>
</reference>
<organism evidence="2 3">
    <name type="scientific">Marinobacterium aestuarii</name>
    <dbReference type="NCBI Taxonomy" id="1821621"/>
    <lineage>
        <taxon>Bacteria</taxon>
        <taxon>Pseudomonadati</taxon>
        <taxon>Pseudomonadota</taxon>
        <taxon>Gammaproteobacteria</taxon>
        <taxon>Oceanospirillales</taxon>
        <taxon>Oceanospirillaceae</taxon>
        <taxon>Marinobacterium</taxon>
    </lineage>
</organism>
<evidence type="ECO:0000313" key="3">
    <source>
        <dbReference type="Proteomes" id="UP000078070"/>
    </source>
</evidence>
<gene>
    <name evidence="2" type="ORF">A8C75_11705</name>
</gene>
<dbReference type="KEGG" id="mars:A8C75_11705"/>
<dbReference type="Pfam" id="PF18735">
    <property type="entry name" value="HEPN_RiboL-PSP"/>
    <property type="match status" value="1"/>
</dbReference>
<sequence length="180" mass="21265">MSKAKETFSVSISDAEDILRHYDFLNNDRVQSRPSERDPEVLKRAALIMTLTAWETYVEDRVTEEMSIRLKFLKGSHIGNYIQKKLDEDLRFFHNPNSQKTKHLFENFVDIDVTEHWSWLNYDQEKVRATLNSWISKRGDAVHRSVTDKQSNHLVKRDDMEKCIRFFKDLVEATDQALAD</sequence>
<dbReference type="InterPro" id="IPR041519">
    <property type="entry name" value="HEPN_RiboL-PSP"/>
</dbReference>
<feature type="domain" description="RiboL-PSP-HEPN" evidence="1">
    <location>
        <begin position="15"/>
        <end position="179"/>
    </location>
</feature>
<dbReference type="EMBL" id="CP015839">
    <property type="protein sequence ID" value="ANG63071.1"/>
    <property type="molecule type" value="Genomic_DNA"/>
</dbReference>
<accession>A0A1A9EZI1</accession>
<evidence type="ECO:0000313" key="2">
    <source>
        <dbReference type="EMBL" id="ANG63071.1"/>
    </source>
</evidence>
<reference evidence="2 3" key="2">
    <citation type="journal article" date="2018" name="Int. J. Syst. Evol. Microbiol.">
        <title>Marinobacterium aestuarii sp. nov., a benzene-degrading marine bacterium isolated from estuary sediment.</title>
        <authorList>
            <person name="Bae S.S."/>
            <person name="Jung J."/>
            <person name="Chung D."/>
            <person name="Baek K."/>
        </authorList>
    </citation>
    <scope>NUCLEOTIDE SEQUENCE [LARGE SCALE GENOMIC DNA]</scope>
    <source>
        <strain evidence="2 3">ST58-10</strain>
    </source>
</reference>
<dbReference type="AlphaFoldDB" id="A0A1A9EZI1"/>